<evidence type="ECO:0000313" key="3">
    <source>
        <dbReference type="Proteomes" id="UP000615446"/>
    </source>
</evidence>
<sequence length="88" mass="10253">MPSKNISRVDECKGNTSEQQVSTIQGTRERTEILRESRQDSGPLGPWIRREDMKFNNVIHRAFDNTLSPKEIEAFEFQKINDECEINL</sequence>
<reference evidence="2" key="1">
    <citation type="submission" date="2019-10" db="EMBL/GenBank/DDBJ databases">
        <title>Conservation and host-specific expression of non-tandemly repeated heterogenous ribosome RNA gene in arbuscular mycorrhizal fungi.</title>
        <authorList>
            <person name="Maeda T."/>
            <person name="Kobayashi Y."/>
            <person name="Nakagawa T."/>
            <person name="Ezawa T."/>
            <person name="Yamaguchi K."/>
            <person name="Bino T."/>
            <person name="Nishimoto Y."/>
            <person name="Shigenobu S."/>
            <person name="Kawaguchi M."/>
        </authorList>
    </citation>
    <scope>NUCLEOTIDE SEQUENCE</scope>
    <source>
        <strain evidence="2">HR1</strain>
    </source>
</reference>
<dbReference type="EMBL" id="BLAL01000017">
    <property type="protein sequence ID" value="GES75653.1"/>
    <property type="molecule type" value="Genomic_DNA"/>
</dbReference>
<evidence type="ECO:0000256" key="1">
    <source>
        <dbReference type="SAM" id="MobiDB-lite"/>
    </source>
</evidence>
<gene>
    <name evidence="2" type="ORF">RCL2_000307500</name>
</gene>
<proteinExistence type="predicted"/>
<name>A0A8H3KTK2_9GLOM</name>
<feature type="region of interest" description="Disordered" evidence="1">
    <location>
        <begin position="1"/>
        <end position="45"/>
    </location>
</feature>
<evidence type="ECO:0000313" key="2">
    <source>
        <dbReference type="EMBL" id="GES75653.1"/>
    </source>
</evidence>
<accession>A0A8H3KTK2</accession>
<feature type="compositionally biased region" description="Basic and acidic residues" evidence="1">
    <location>
        <begin position="27"/>
        <end position="39"/>
    </location>
</feature>
<comment type="caution">
    <text evidence="2">The sequence shown here is derived from an EMBL/GenBank/DDBJ whole genome shotgun (WGS) entry which is preliminary data.</text>
</comment>
<protein>
    <submittedName>
        <fullName evidence="2">Uncharacterized protein</fullName>
    </submittedName>
</protein>
<organism evidence="2 3">
    <name type="scientific">Rhizophagus clarus</name>
    <dbReference type="NCBI Taxonomy" id="94130"/>
    <lineage>
        <taxon>Eukaryota</taxon>
        <taxon>Fungi</taxon>
        <taxon>Fungi incertae sedis</taxon>
        <taxon>Mucoromycota</taxon>
        <taxon>Glomeromycotina</taxon>
        <taxon>Glomeromycetes</taxon>
        <taxon>Glomerales</taxon>
        <taxon>Glomeraceae</taxon>
        <taxon>Rhizophagus</taxon>
    </lineage>
</organism>
<dbReference type="Proteomes" id="UP000615446">
    <property type="component" value="Unassembled WGS sequence"/>
</dbReference>
<feature type="compositionally biased region" description="Polar residues" evidence="1">
    <location>
        <begin position="14"/>
        <end position="26"/>
    </location>
</feature>
<dbReference type="AlphaFoldDB" id="A0A8H3KTK2"/>